<evidence type="ECO:0000313" key="3">
    <source>
        <dbReference type="Proteomes" id="UP001597463"/>
    </source>
</evidence>
<feature type="domain" description="HTH cro/C1-type" evidence="1">
    <location>
        <begin position="21"/>
        <end position="65"/>
    </location>
</feature>
<dbReference type="Proteomes" id="UP001597463">
    <property type="component" value="Unassembled WGS sequence"/>
</dbReference>
<reference evidence="3" key="1">
    <citation type="journal article" date="2019" name="Int. J. Syst. Evol. Microbiol.">
        <title>The Global Catalogue of Microorganisms (GCM) 10K type strain sequencing project: providing services to taxonomists for standard genome sequencing and annotation.</title>
        <authorList>
            <consortium name="The Broad Institute Genomics Platform"/>
            <consortium name="The Broad Institute Genome Sequencing Center for Infectious Disease"/>
            <person name="Wu L."/>
            <person name="Ma J."/>
        </authorList>
    </citation>
    <scope>NUCLEOTIDE SEQUENCE [LARGE SCALE GENOMIC DNA]</scope>
    <source>
        <strain evidence="3">TISTR 1906</strain>
    </source>
</reference>
<dbReference type="EMBL" id="JBHUMV010000003">
    <property type="protein sequence ID" value="MFD2754267.1"/>
    <property type="molecule type" value="Genomic_DNA"/>
</dbReference>
<sequence length="137" mass="15318">MLSTAQQLAAKLESVLSDPRIKQSDIADACGVSKQAVQGWKKTGRIDKKHLPKLAQVTGKPLEWWLSIDGPQELLEAQTQKPSEEALVDAFSDWRLQASPRSLETINKLALLAKKNALRDEDWTLIDQLASRFKKTP</sequence>
<dbReference type="SUPFAM" id="SSF47413">
    <property type="entry name" value="lambda repressor-like DNA-binding domains"/>
    <property type="match status" value="1"/>
</dbReference>
<name>A0ABW5UPC0_9BURK</name>
<comment type="caution">
    <text evidence="2">The sequence shown here is derived from an EMBL/GenBank/DDBJ whole genome shotgun (WGS) entry which is preliminary data.</text>
</comment>
<organism evidence="2 3">
    <name type="scientific">Comamonas terrae</name>
    <dbReference type="NCBI Taxonomy" id="673548"/>
    <lineage>
        <taxon>Bacteria</taxon>
        <taxon>Pseudomonadati</taxon>
        <taxon>Pseudomonadota</taxon>
        <taxon>Betaproteobacteria</taxon>
        <taxon>Burkholderiales</taxon>
        <taxon>Comamonadaceae</taxon>
        <taxon>Comamonas</taxon>
    </lineage>
</organism>
<proteinExistence type="predicted"/>
<dbReference type="Pfam" id="PF01381">
    <property type="entry name" value="HTH_3"/>
    <property type="match status" value="1"/>
</dbReference>
<dbReference type="Gene3D" id="1.10.260.40">
    <property type="entry name" value="lambda repressor-like DNA-binding domains"/>
    <property type="match status" value="1"/>
</dbReference>
<keyword evidence="3" id="KW-1185">Reference proteome</keyword>
<evidence type="ECO:0000313" key="2">
    <source>
        <dbReference type="EMBL" id="MFD2754267.1"/>
    </source>
</evidence>
<dbReference type="InterPro" id="IPR001387">
    <property type="entry name" value="Cro/C1-type_HTH"/>
</dbReference>
<accession>A0ABW5UPC0</accession>
<dbReference type="InterPro" id="IPR010982">
    <property type="entry name" value="Lambda_DNA-bd_dom_sf"/>
</dbReference>
<dbReference type="RefSeq" id="WP_157082107.1">
    <property type="nucleotide sequence ID" value="NZ_BCNT01000016.1"/>
</dbReference>
<protein>
    <submittedName>
        <fullName evidence="2">Helix-turn-helix domain-containing protein</fullName>
    </submittedName>
</protein>
<dbReference type="PROSITE" id="PS50943">
    <property type="entry name" value="HTH_CROC1"/>
    <property type="match status" value="1"/>
</dbReference>
<evidence type="ECO:0000259" key="1">
    <source>
        <dbReference type="PROSITE" id="PS50943"/>
    </source>
</evidence>
<gene>
    <name evidence="2" type="ORF">ACFSW6_09215</name>
</gene>